<gene>
    <name evidence="2" type="ORF">CNF02_04260</name>
</gene>
<dbReference type="EMBL" id="NTJZ01000003">
    <property type="protein sequence ID" value="PDH34579.1"/>
    <property type="molecule type" value="Genomic_DNA"/>
</dbReference>
<evidence type="ECO:0000313" key="3">
    <source>
        <dbReference type="Proteomes" id="UP000219329"/>
    </source>
</evidence>
<evidence type="ECO:0000256" key="1">
    <source>
        <dbReference type="SAM" id="SignalP"/>
    </source>
</evidence>
<organism evidence="2 3">
    <name type="scientific">OM182 bacterium MED-G28</name>
    <dbReference type="NCBI Taxonomy" id="1986256"/>
    <lineage>
        <taxon>Bacteria</taxon>
        <taxon>Pseudomonadati</taxon>
        <taxon>Pseudomonadota</taxon>
        <taxon>Gammaproteobacteria</taxon>
        <taxon>OMG group</taxon>
        <taxon>OM182 clade</taxon>
    </lineage>
</organism>
<comment type="caution">
    <text evidence="2">The sequence shown here is derived from an EMBL/GenBank/DDBJ whole genome shotgun (WGS) entry which is preliminary data.</text>
</comment>
<dbReference type="InterPro" id="IPR002816">
    <property type="entry name" value="TraB/PrgY/GumN_fam"/>
</dbReference>
<feature type="signal peptide" evidence="1">
    <location>
        <begin position="1"/>
        <end position="22"/>
    </location>
</feature>
<sequence length="288" mass="32325">MRMTYLILSFLLAFSITNRVTADSAVWQITSGSNSVYLGGTVHLLRPSDYPLPEEYEQAYQNSSRIYFETDLSAMSDLSVQTQMLQQLTYQDGRSLKGVLSNEAYAALSDYTNEVGAPLMMMEKFKPGMVVSTLQVMEFYRIGFTPEGVDAYFNARAISDAKFIGQLETVMEQIGFLASMGEGNESEFILLSLRDLEETADLMDDMIAAWRSGNNSELADLFVKEMKSEAPELYNSLLRQRNLNWIPQIDQMLRDNGTEFVLVGAAHLVGDEGLLKLLEAKGYQVTQL</sequence>
<dbReference type="AlphaFoldDB" id="A0A2A5WDM6"/>
<dbReference type="CDD" id="cd14789">
    <property type="entry name" value="Tiki"/>
    <property type="match status" value="1"/>
</dbReference>
<dbReference type="InterPro" id="IPR047111">
    <property type="entry name" value="YbaP-like"/>
</dbReference>
<protein>
    <submittedName>
        <fullName evidence="2">TraB/GumN family protein</fullName>
    </submittedName>
</protein>
<proteinExistence type="predicted"/>
<dbReference type="PANTHER" id="PTHR40590:SF1">
    <property type="entry name" value="CYTOPLASMIC PROTEIN"/>
    <property type="match status" value="1"/>
</dbReference>
<keyword evidence="1" id="KW-0732">Signal</keyword>
<dbReference type="PANTHER" id="PTHR40590">
    <property type="entry name" value="CYTOPLASMIC PROTEIN-RELATED"/>
    <property type="match status" value="1"/>
</dbReference>
<accession>A0A2A5WDM6</accession>
<dbReference type="Pfam" id="PF01963">
    <property type="entry name" value="TraB_PrgY_gumN"/>
    <property type="match status" value="1"/>
</dbReference>
<reference evidence="2 3" key="1">
    <citation type="submission" date="2017-08" db="EMBL/GenBank/DDBJ databases">
        <title>Fine stratification of microbial communities through a metagenomic profile of the photic zone.</title>
        <authorList>
            <person name="Haro-Moreno J.M."/>
            <person name="Lopez-Perez M."/>
            <person name="De La Torre J."/>
            <person name="Picazo A."/>
            <person name="Camacho A."/>
            <person name="Rodriguez-Valera F."/>
        </authorList>
    </citation>
    <scope>NUCLEOTIDE SEQUENCE [LARGE SCALE GENOMIC DNA]</scope>
    <source>
        <strain evidence="2">MED-G28</strain>
    </source>
</reference>
<name>A0A2A5WDM6_9GAMM</name>
<evidence type="ECO:0000313" key="2">
    <source>
        <dbReference type="EMBL" id="PDH34579.1"/>
    </source>
</evidence>
<feature type="chain" id="PRO_5012720900" evidence="1">
    <location>
        <begin position="23"/>
        <end position="288"/>
    </location>
</feature>
<dbReference type="Proteomes" id="UP000219329">
    <property type="component" value="Unassembled WGS sequence"/>
</dbReference>